<keyword evidence="1" id="KW-0472">Membrane</keyword>
<protein>
    <submittedName>
        <fullName evidence="2">Uncharacterized protein</fullName>
    </submittedName>
</protein>
<feature type="transmembrane region" description="Helical" evidence="1">
    <location>
        <begin position="12"/>
        <end position="32"/>
    </location>
</feature>
<keyword evidence="1" id="KW-1133">Transmembrane helix</keyword>
<reference evidence="2 3" key="1">
    <citation type="submission" date="2023-11" db="EMBL/GenBank/DDBJ databases">
        <title>Detection of rare carbapenemases in Enterobacterales - comparison of two colorimetric and two CIM-based carbapenemase assays.</title>
        <authorList>
            <person name="Schaffarczyk L."/>
            <person name="Noster J."/>
            <person name="Stelzer Y."/>
            <person name="Sattler J."/>
            <person name="Gatermann S."/>
            <person name="Hamprecht A."/>
        </authorList>
    </citation>
    <scope>NUCLEOTIDE SEQUENCE [LARGE SCALE GENOMIC DNA]</scope>
    <source>
        <strain evidence="2 3">CIM-Carb-136</strain>
    </source>
</reference>
<gene>
    <name evidence="2" type="ORF">SJ435_04420</name>
</gene>
<keyword evidence="1" id="KW-0812">Transmembrane</keyword>
<sequence>MRSVVISRHELIPLRDGLPAAIIFICYLLFLFPDNHAGLFWVKRADWFISCCGYYTIFLRVTDEHVFAEIKPNLK</sequence>
<evidence type="ECO:0000313" key="2">
    <source>
        <dbReference type="EMBL" id="MDX7081628.1"/>
    </source>
</evidence>
<name>A0ABD5IDF8_SERMA</name>
<dbReference type="AlphaFoldDB" id="A0ABD5IDF8"/>
<accession>A0ABD5IDF8</accession>
<evidence type="ECO:0000313" key="3">
    <source>
        <dbReference type="Proteomes" id="UP001275057"/>
    </source>
</evidence>
<dbReference type="Proteomes" id="UP001275057">
    <property type="component" value="Unassembled WGS sequence"/>
</dbReference>
<evidence type="ECO:0000256" key="1">
    <source>
        <dbReference type="SAM" id="Phobius"/>
    </source>
</evidence>
<comment type="caution">
    <text evidence="2">The sequence shown here is derived from an EMBL/GenBank/DDBJ whole genome shotgun (WGS) entry which is preliminary data.</text>
</comment>
<dbReference type="RefSeq" id="WP_127554758.1">
    <property type="nucleotide sequence ID" value="NZ_CAMIRQ010000005.1"/>
</dbReference>
<proteinExistence type="predicted"/>
<organism evidence="2 3">
    <name type="scientific">Serratia marcescens</name>
    <dbReference type="NCBI Taxonomy" id="615"/>
    <lineage>
        <taxon>Bacteria</taxon>
        <taxon>Pseudomonadati</taxon>
        <taxon>Pseudomonadota</taxon>
        <taxon>Gammaproteobacteria</taxon>
        <taxon>Enterobacterales</taxon>
        <taxon>Yersiniaceae</taxon>
        <taxon>Serratia</taxon>
    </lineage>
</organism>
<dbReference type="EMBL" id="JAXABG010000002">
    <property type="protein sequence ID" value="MDX7081628.1"/>
    <property type="molecule type" value="Genomic_DNA"/>
</dbReference>